<comment type="caution">
    <text evidence="3">The sequence shown here is derived from an EMBL/GenBank/DDBJ whole genome shotgun (WGS) entry which is preliminary data.</text>
</comment>
<sequence>MVNRQEILDYFAEHGGEVLEDLQLIAKNPQYLNDKQDFRITLSEKLLKASISISLEYFVSVFSTVANPVFAKIQQSFITALISYLFKSHSPIQIVKVLGEASLPNVEFGDEFCYTSLNETILAENQELKNENSLLKAKIEEITDKSPDLERDPAEKSKKPYSFHYSRGWSIRNIRNTSENHTKPSENSGFYEFSTEIKNCDRGDTVKILEFLLFCERIKCQKFISLAKISQNAIESIEQEILSDLDLEKEAFLDQNPLSLRVFLTAFADFQKIVVQKLEFLTEKLRQSQILISDIKYEYQSKLSEEIETLKSELDLTNKYLKKTLLEKEKFQDFCNELQQEKKNLEIRFVRNTLNLENQVKDKTKDAYKLQEKIHRLENEISVITILKDKLLQEREHGLDSTIVGIEDQENPLLIEREMLVFENLTLKSEIITLERNLSKSLGYEQRNKELEEYVKNQEIIIKDLKDKINESSEDSLSLNASNEKNIIEVKELREALMSISQRYEQDKQILLKDCEEARQDMEAQMFRLKQEKAYAESVSENYQKHLVEVCKEKETLEKEIYMLSQFYERFKDSKSPKSIMRSENELASSVEFDLTKSIEVFERCNTSPQKTIQDTILDELQEISIELRNKHSEDFNMVNLFGFIKATLLHMMKLQDLIKTETSLSPNYREINQNLSDVFAKLKMRVKNLQDESIILNRKLDNTEQHILYTEPAYSLTERDKGDLLHYYKTQLQIEKSKVLEKKHTIKLHNEQISFLKQSLRELQIEISKARSVDFEYFKDVFKTLIREIPIQEPNVESMVELLFKILNFSQNEKTGVTETRRSKRQKHGFRSIFS</sequence>
<evidence type="ECO:0000259" key="2">
    <source>
        <dbReference type="PROSITE" id="PS50913"/>
    </source>
</evidence>
<evidence type="ECO:0000313" key="3">
    <source>
        <dbReference type="EMBL" id="OMJ89471.1"/>
    </source>
</evidence>
<organism evidence="3 4">
    <name type="scientific">Stentor coeruleus</name>
    <dbReference type="NCBI Taxonomy" id="5963"/>
    <lineage>
        <taxon>Eukaryota</taxon>
        <taxon>Sar</taxon>
        <taxon>Alveolata</taxon>
        <taxon>Ciliophora</taxon>
        <taxon>Postciliodesmatophora</taxon>
        <taxon>Heterotrichea</taxon>
        <taxon>Heterotrichida</taxon>
        <taxon>Stentoridae</taxon>
        <taxon>Stentor</taxon>
    </lineage>
</organism>
<dbReference type="AlphaFoldDB" id="A0A1R2CKG0"/>
<feature type="domain" description="GRIP" evidence="2">
    <location>
        <begin position="769"/>
        <end position="821"/>
    </location>
</feature>
<evidence type="ECO:0000256" key="1">
    <source>
        <dbReference type="SAM" id="Coils"/>
    </source>
</evidence>
<dbReference type="PROSITE" id="PS50913">
    <property type="entry name" value="GRIP"/>
    <property type="match status" value="1"/>
</dbReference>
<gene>
    <name evidence="3" type="ORF">SteCoe_8372</name>
</gene>
<proteinExistence type="predicted"/>
<feature type="coiled-coil region" evidence="1">
    <location>
        <begin position="118"/>
        <end position="145"/>
    </location>
</feature>
<feature type="coiled-coil region" evidence="1">
    <location>
        <begin position="328"/>
        <end position="394"/>
    </location>
</feature>
<dbReference type="InterPro" id="IPR000237">
    <property type="entry name" value="GRIP_dom"/>
</dbReference>
<feature type="coiled-coil region" evidence="1">
    <location>
        <begin position="747"/>
        <end position="774"/>
    </location>
</feature>
<keyword evidence="1" id="KW-0175">Coiled coil</keyword>
<keyword evidence="4" id="KW-1185">Reference proteome</keyword>
<name>A0A1R2CKG0_9CILI</name>
<protein>
    <recommendedName>
        <fullName evidence="2">GRIP domain-containing protein</fullName>
    </recommendedName>
</protein>
<feature type="coiled-coil region" evidence="1">
    <location>
        <begin position="448"/>
        <end position="475"/>
    </location>
</feature>
<feature type="coiled-coil region" evidence="1">
    <location>
        <begin position="501"/>
        <end position="560"/>
    </location>
</feature>
<dbReference type="EMBL" id="MPUH01000125">
    <property type="protein sequence ID" value="OMJ89471.1"/>
    <property type="molecule type" value="Genomic_DNA"/>
</dbReference>
<reference evidence="3 4" key="1">
    <citation type="submission" date="2016-11" db="EMBL/GenBank/DDBJ databases">
        <title>The macronuclear genome of Stentor coeruleus: a giant cell with tiny introns.</title>
        <authorList>
            <person name="Slabodnick M."/>
            <person name="Ruby J.G."/>
            <person name="Reiff S.B."/>
            <person name="Swart E.C."/>
            <person name="Gosai S."/>
            <person name="Prabakaran S."/>
            <person name="Witkowska E."/>
            <person name="Larue G.E."/>
            <person name="Fisher S."/>
            <person name="Freeman R.M."/>
            <person name="Gunawardena J."/>
            <person name="Chu W."/>
            <person name="Stover N.A."/>
            <person name="Gregory B.D."/>
            <person name="Nowacki M."/>
            <person name="Derisi J."/>
            <person name="Roy S.W."/>
            <person name="Marshall W.F."/>
            <person name="Sood P."/>
        </authorList>
    </citation>
    <scope>NUCLEOTIDE SEQUENCE [LARGE SCALE GENOMIC DNA]</scope>
    <source>
        <strain evidence="3">WM001</strain>
    </source>
</reference>
<dbReference type="Proteomes" id="UP000187209">
    <property type="component" value="Unassembled WGS sequence"/>
</dbReference>
<accession>A0A1R2CKG0</accession>
<evidence type="ECO:0000313" key="4">
    <source>
        <dbReference type="Proteomes" id="UP000187209"/>
    </source>
</evidence>
<dbReference type="OrthoDB" id="327759at2759"/>
<feature type="coiled-coil region" evidence="1">
    <location>
        <begin position="673"/>
        <end position="707"/>
    </location>
</feature>